<keyword evidence="1" id="KW-0472">Membrane</keyword>
<accession>A0A7C2VA75</accession>
<dbReference type="AlphaFoldDB" id="A0A7C2VA75"/>
<keyword evidence="1" id="KW-1133">Transmembrane helix</keyword>
<proteinExistence type="predicted"/>
<dbReference type="Pfam" id="PF06195">
    <property type="entry name" value="DUF996"/>
    <property type="match status" value="1"/>
</dbReference>
<dbReference type="EMBL" id="DSFP01000027">
    <property type="protein sequence ID" value="HEW45477.1"/>
    <property type="molecule type" value="Genomic_DNA"/>
</dbReference>
<protein>
    <submittedName>
        <fullName evidence="2">DUF996 domain-containing protein</fullName>
    </submittedName>
</protein>
<evidence type="ECO:0000313" key="2">
    <source>
        <dbReference type="EMBL" id="HEW45477.1"/>
    </source>
</evidence>
<sequence>MKTEKLLGALGSIFIILSFIPYLGWLLAVVGLVFLLISLNAYSKSFGDSHIFNHFLIGFIVGLIGTAISLMFGMSSFFSLLAFMEHEKLAAFSLSGLFFAFIGYYISLIVANYFYRRSLVSLGKYTGEKLFNLAGNLLLLGAVLSIIIIGGIIGLIGWILLAVAFFKLPEQG</sequence>
<feature type="transmembrane region" description="Helical" evidence="1">
    <location>
        <begin position="136"/>
        <end position="166"/>
    </location>
</feature>
<gene>
    <name evidence="2" type="ORF">ENO47_02225</name>
</gene>
<keyword evidence="1" id="KW-0812">Transmembrane</keyword>
<feature type="transmembrane region" description="Helical" evidence="1">
    <location>
        <begin position="90"/>
        <end position="115"/>
    </location>
</feature>
<dbReference type="InterPro" id="IPR010397">
    <property type="entry name" value="DUF996"/>
</dbReference>
<organism evidence="2">
    <name type="scientific">Hydrogenobacter sp</name>
    <dbReference type="NCBI Taxonomy" id="2152829"/>
    <lineage>
        <taxon>Bacteria</taxon>
        <taxon>Pseudomonadati</taxon>
        <taxon>Aquificota</taxon>
        <taxon>Aquificia</taxon>
        <taxon>Aquificales</taxon>
        <taxon>Aquificaceae</taxon>
        <taxon>Hydrogenobacter</taxon>
    </lineage>
</organism>
<comment type="caution">
    <text evidence="2">The sequence shown here is derived from an EMBL/GenBank/DDBJ whole genome shotgun (WGS) entry which is preliminary data.</text>
</comment>
<name>A0A7C2VA75_9AQUI</name>
<evidence type="ECO:0000256" key="1">
    <source>
        <dbReference type="SAM" id="Phobius"/>
    </source>
</evidence>
<reference evidence="2" key="1">
    <citation type="journal article" date="2020" name="mSystems">
        <title>Genome- and Community-Level Interaction Insights into Carbon Utilization and Element Cycling Functions of Hydrothermarchaeota in Hydrothermal Sediment.</title>
        <authorList>
            <person name="Zhou Z."/>
            <person name="Liu Y."/>
            <person name="Xu W."/>
            <person name="Pan J."/>
            <person name="Luo Z.H."/>
            <person name="Li M."/>
        </authorList>
    </citation>
    <scope>NUCLEOTIDE SEQUENCE [LARGE SCALE GENOMIC DNA]</scope>
    <source>
        <strain evidence="2">SpSt-132</strain>
    </source>
</reference>
<feature type="transmembrane region" description="Helical" evidence="1">
    <location>
        <begin position="51"/>
        <end position="84"/>
    </location>
</feature>
<feature type="transmembrane region" description="Helical" evidence="1">
    <location>
        <begin position="6"/>
        <end position="39"/>
    </location>
</feature>